<feature type="non-terminal residue" evidence="1">
    <location>
        <position position="1"/>
    </location>
</feature>
<protein>
    <submittedName>
        <fullName evidence="1">Uncharacterized protein</fullName>
    </submittedName>
</protein>
<dbReference type="EMBL" id="LUCH01004226">
    <property type="protein sequence ID" value="KAF5399235.1"/>
    <property type="molecule type" value="Genomic_DNA"/>
</dbReference>
<comment type="caution">
    <text evidence="1">The sequence shown here is derived from an EMBL/GenBank/DDBJ whole genome shotgun (WGS) entry which is preliminary data.</text>
</comment>
<organism evidence="1 2">
    <name type="scientific">Paragonimus heterotremus</name>
    <dbReference type="NCBI Taxonomy" id="100268"/>
    <lineage>
        <taxon>Eukaryota</taxon>
        <taxon>Metazoa</taxon>
        <taxon>Spiralia</taxon>
        <taxon>Lophotrochozoa</taxon>
        <taxon>Platyhelminthes</taxon>
        <taxon>Trematoda</taxon>
        <taxon>Digenea</taxon>
        <taxon>Plagiorchiida</taxon>
        <taxon>Troglotremata</taxon>
        <taxon>Troglotrematidae</taxon>
        <taxon>Paragonimus</taxon>
    </lineage>
</organism>
<proteinExistence type="predicted"/>
<evidence type="ECO:0000313" key="1">
    <source>
        <dbReference type="EMBL" id="KAF5399235.1"/>
    </source>
</evidence>
<dbReference type="AlphaFoldDB" id="A0A8J4WQ01"/>
<gene>
    <name evidence="1" type="ORF">PHET_07721</name>
</gene>
<keyword evidence="2" id="KW-1185">Reference proteome</keyword>
<evidence type="ECO:0000313" key="2">
    <source>
        <dbReference type="Proteomes" id="UP000748531"/>
    </source>
</evidence>
<sequence length="118" mass="13861">WHVRGPLPPDRRRKIVLHYRTVNQSQDVNEFDLNALVAFMLIDALQLMRIFHLDVRARTALAFRCPWRAVQFCKLSYLSVFVCHLLSGGLCRSVLFHAILEEVYHSLFDPWSCRTFNS</sequence>
<dbReference type="Proteomes" id="UP000748531">
    <property type="component" value="Unassembled WGS sequence"/>
</dbReference>
<accession>A0A8J4WQ01</accession>
<reference evidence="1" key="1">
    <citation type="submission" date="2019-05" db="EMBL/GenBank/DDBJ databases">
        <title>Annotation for the trematode Paragonimus heterotremus.</title>
        <authorList>
            <person name="Choi Y.-J."/>
        </authorList>
    </citation>
    <scope>NUCLEOTIDE SEQUENCE</scope>
    <source>
        <strain evidence="1">LC</strain>
    </source>
</reference>
<name>A0A8J4WQ01_9TREM</name>